<evidence type="ECO:0000313" key="2">
    <source>
        <dbReference type="EMBL" id="SON52816.1"/>
    </source>
</evidence>
<dbReference type="PANTHER" id="PTHR33121">
    <property type="entry name" value="CYCLIC DI-GMP PHOSPHODIESTERASE PDEF"/>
    <property type="match status" value="1"/>
</dbReference>
<dbReference type="KEGG" id="vta:B1205"/>
<feature type="domain" description="EAL" evidence="1">
    <location>
        <begin position="218"/>
        <end position="474"/>
    </location>
</feature>
<dbReference type="PROSITE" id="PS50883">
    <property type="entry name" value="EAL"/>
    <property type="match status" value="1"/>
</dbReference>
<dbReference type="Pfam" id="PF00563">
    <property type="entry name" value="EAL"/>
    <property type="match status" value="1"/>
</dbReference>
<protein>
    <submittedName>
        <fullName evidence="2">Putative EAL domain protein</fullName>
    </submittedName>
</protein>
<dbReference type="PANTHER" id="PTHR33121:SF70">
    <property type="entry name" value="SIGNALING PROTEIN YKOW"/>
    <property type="match status" value="1"/>
</dbReference>
<gene>
    <name evidence="2" type="ORF">VTAP4600_B1205</name>
</gene>
<dbReference type="AlphaFoldDB" id="A0A2N8ZLQ3"/>
<reference evidence="2 3" key="1">
    <citation type="submission" date="2017-10" db="EMBL/GenBank/DDBJ databases">
        <authorList>
            <person name="Banno H."/>
            <person name="Chua N.-H."/>
        </authorList>
    </citation>
    <scope>NUCLEOTIDE SEQUENCE [LARGE SCALE GENOMIC DNA]</scope>
    <source>
        <strain evidence="2">Vibrio tapetis CECT4600</strain>
    </source>
</reference>
<dbReference type="SMART" id="SM00052">
    <property type="entry name" value="EAL"/>
    <property type="match status" value="1"/>
</dbReference>
<dbReference type="InterPro" id="IPR035919">
    <property type="entry name" value="EAL_sf"/>
</dbReference>
<dbReference type="Proteomes" id="UP000235828">
    <property type="component" value="Chromosome B"/>
</dbReference>
<dbReference type="SUPFAM" id="SSF141868">
    <property type="entry name" value="EAL domain-like"/>
    <property type="match status" value="1"/>
</dbReference>
<dbReference type="EMBL" id="LT960612">
    <property type="protein sequence ID" value="SON52816.1"/>
    <property type="molecule type" value="Genomic_DNA"/>
</dbReference>
<evidence type="ECO:0000259" key="1">
    <source>
        <dbReference type="PROSITE" id="PS50883"/>
    </source>
</evidence>
<proteinExistence type="predicted"/>
<evidence type="ECO:0000313" key="3">
    <source>
        <dbReference type="Proteomes" id="UP000235828"/>
    </source>
</evidence>
<organism evidence="2 3">
    <name type="scientific">Vibrio tapetis subsp. tapetis</name>
    <dbReference type="NCBI Taxonomy" id="1671868"/>
    <lineage>
        <taxon>Bacteria</taxon>
        <taxon>Pseudomonadati</taxon>
        <taxon>Pseudomonadota</taxon>
        <taxon>Gammaproteobacteria</taxon>
        <taxon>Vibrionales</taxon>
        <taxon>Vibrionaceae</taxon>
        <taxon>Vibrio</taxon>
    </lineage>
</organism>
<dbReference type="InterPro" id="IPR050706">
    <property type="entry name" value="Cyclic-di-GMP_PDE-like"/>
</dbReference>
<sequence>MVFLTVVLAMFLCVFVIAYLKLSIGSLKHSENRSTDFRYGQVLNSEEYFQSLKKDIFGFEYFSSLMKQIEARKMTVYYHLSLVKIGRSEQSLYRLTRKDKLRQKLYKEINQSVCPTFLKVYSDEYLVVAFAVYKPLDSKDVKEKQKKLIERLPNELVFDGGLVAMDYAISSLYMSSKSVLADLDKMERRLSFGMKKALSTVEGLYIHQEESYCSAMKEKYLTRELYRSICYEEQSFHVVYQPIYDALSDEKPSAYEALVRWNNELNIGPADFVPVLEQHEHLHYQFTFIVLKNVIGDLKARLSRNQLIPPVSVNISTNDLCAPNFVSDVLALTLTCEPLRERLIFEITENNQLIYSDQLKAVVESLTSLGFRFSLDDFGSGYANLDALNLHFVSTVKIDKRYVDDIEIDSHKKQTLFQVLELCAHFGRLVVIEGVENIRQVEIIKALKKSNIYIQGYYYAKPCEKTKAFALLGA</sequence>
<dbReference type="CDD" id="cd01948">
    <property type="entry name" value="EAL"/>
    <property type="match status" value="1"/>
</dbReference>
<dbReference type="Gene3D" id="3.20.20.450">
    <property type="entry name" value="EAL domain"/>
    <property type="match status" value="1"/>
</dbReference>
<name>A0A2N8ZLQ3_9VIBR</name>
<dbReference type="GO" id="GO:0071111">
    <property type="term" value="F:cyclic-guanylate-specific phosphodiesterase activity"/>
    <property type="evidence" value="ECO:0007669"/>
    <property type="project" value="InterPro"/>
</dbReference>
<dbReference type="RefSeq" id="WP_102524974.1">
    <property type="nucleotide sequence ID" value="NZ_LT960612.1"/>
</dbReference>
<keyword evidence="3" id="KW-1185">Reference proteome</keyword>
<dbReference type="OrthoDB" id="1673646at2"/>
<dbReference type="InterPro" id="IPR001633">
    <property type="entry name" value="EAL_dom"/>
</dbReference>
<accession>A0A2N8ZLQ3</accession>